<sequence length="64" mass="7367">MCVLKEAKTIVSDKIVKFKNLGGIQVFLRKPPEKWVYVEEGLQGDTNLLTKSFYQVLPFRLPLV</sequence>
<evidence type="ECO:0000313" key="1">
    <source>
        <dbReference type="EMBL" id="ERZ98334.1"/>
    </source>
</evidence>
<dbReference type="AlphaFoldDB" id="U9SQY5"/>
<reference evidence="1" key="1">
    <citation type="submission" date="2013-07" db="EMBL/GenBank/DDBJ databases">
        <title>The genome of an arbuscular mycorrhizal fungus provides insights into the evolution of the oldest plant symbiosis.</title>
        <authorList>
            <consortium name="DOE Joint Genome Institute"/>
            <person name="Tisserant E."/>
            <person name="Malbreil M."/>
            <person name="Kuo A."/>
            <person name="Kohler A."/>
            <person name="Symeonidi A."/>
            <person name="Balestrini R."/>
            <person name="Charron P."/>
            <person name="Duensing N."/>
            <person name="Frei-dit-Frey N."/>
            <person name="Gianinazzi-Pearson V."/>
            <person name="Gilbert B."/>
            <person name="Handa Y."/>
            <person name="Hijri M."/>
            <person name="Kaul R."/>
            <person name="Kawaguchi M."/>
            <person name="Krajinski F."/>
            <person name="Lammers P."/>
            <person name="Lapierre D."/>
            <person name="Masclaux F.G."/>
            <person name="Murat C."/>
            <person name="Morin E."/>
            <person name="Ndikumana S."/>
            <person name="Pagni M."/>
            <person name="Petitpierre D."/>
            <person name="Requena N."/>
            <person name="Rosikiewicz P."/>
            <person name="Riley R."/>
            <person name="Saito K."/>
            <person name="San Clemente H."/>
            <person name="Shapiro H."/>
            <person name="van Tuinen D."/>
            <person name="Becard G."/>
            <person name="Bonfante P."/>
            <person name="Paszkowski U."/>
            <person name="Shachar-Hill Y."/>
            <person name="Young J.P."/>
            <person name="Sanders I.R."/>
            <person name="Henrissat B."/>
            <person name="Rensing S.A."/>
            <person name="Grigoriev I.V."/>
            <person name="Corradi N."/>
            <person name="Roux C."/>
            <person name="Martin F."/>
        </authorList>
    </citation>
    <scope>NUCLEOTIDE SEQUENCE</scope>
    <source>
        <strain evidence="1">DAOM 197198</strain>
    </source>
</reference>
<accession>U9SQY5</accession>
<proteinExistence type="predicted"/>
<dbReference type="HOGENOM" id="CLU_2868773_0_0_1"/>
<dbReference type="EMBL" id="KI298849">
    <property type="protein sequence ID" value="ERZ98334.1"/>
    <property type="molecule type" value="Genomic_DNA"/>
</dbReference>
<organism evidence="1">
    <name type="scientific">Rhizophagus irregularis (strain DAOM 181602 / DAOM 197198 / MUCL 43194)</name>
    <name type="common">Arbuscular mycorrhizal fungus</name>
    <name type="synonym">Glomus intraradices</name>
    <dbReference type="NCBI Taxonomy" id="747089"/>
    <lineage>
        <taxon>Eukaryota</taxon>
        <taxon>Fungi</taxon>
        <taxon>Fungi incertae sedis</taxon>
        <taxon>Mucoromycota</taxon>
        <taxon>Glomeromycotina</taxon>
        <taxon>Glomeromycetes</taxon>
        <taxon>Glomerales</taxon>
        <taxon>Glomeraceae</taxon>
        <taxon>Rhizophagus</taxon>
    </lineage>
</organism>
<gene>
    <name evidence="1" type="ORF">GLOINDRAFT_10642</name>
</gene>
<name>U9SQY5_RHIID</name>
<protein>
    <submittedName>
        <fullName evidence="1">Uncharacterized protein</fullName>
    </submittedName>
</protein>